<dbReference type="InterPro" id="IPR001173">
    <property type="entry name" value="Glyco_trans_2-like"/>
</dbReference>
<gene>
    <name evidence="2" type="ORF">G3M78_06290</name>
</gene>
<dbReference type="Proteomes" id="UP000594464">
    <property type="component" value="Chromosome"/>
</dbReference>
<dbReference type="GO" id="GO:0016740">
    <property type="term" value="F:transferase activity"/>
    <property type="evidence" value="ECO:0007669"/>
    <property type="project" value="UniProtKB-KW"/>
</dbReference>
<proteinExistence type="predicted"/>
<dbReference type="KEGG" id="nva:G3M78_06290"/>
<dbReference type="Gene3D" id="3.90.550.10">
    <property type="entry name" value="Spore Coat Polysaccharide Biosynthesis Protein SpsA, Chain A"/>
    <property type="match status" value="1"/>
</dbReference>
<dbReference type="CDD" id="cd04179">
    <property type="entry name" value="DPM_DPG-synthase_like"/>
    <property type="match status" value="1"/>
</dbReference>
<keyword evidence="2" id="KW-0808">Transferase</keyword>
<evidence type="ECO:0000313" key="3">
    <source>
        <dbReference type="Proteomes" id="UP000594464"/>
    </source>
</evidence>
<organism evidence="2 3">
    <name type="scientific">Candidatus Nitrohelix vancouverensis</name>
    <dbReference type="NCBI Taxonomy" id="2705534"/>
    <lineage>
        <taxon>Bacteria</taxon>
        <taxon>Pseudomonadati</taxon>
        <taxon>Nitrospinota/Tectimicrobiota group</taxon>
        <taxon>Nitrospinota</taxon>
        <taxon>Nitrospinia</taxon>
        <taxon>Nitrospinales</taxon>
        <taxon>Nitrospinaceae</taxon>
        <taxon>Candidatus Nitrohelix</taxon>
    </lineage>
</organism>
<dbReference type="SUPFAM" id="SSF53448">
    <property type="entry name" value="Nucleotide-diphospho-sugar transferases"/>
    <property type="match status" value="1"/>
</dbReference>
<protein>
    <submittedName>
        <fullName evidence="2">Glycosyltransferase family 2 protein</fullName>
    </submittedName>
</protein>
<accession>A0A7T0C1W4</accession>
<feature type="domain" description="Glycosyltransferase 2-like" evidence="1">
    <location>
        <begin position="9"/>
        <end position="144"/>
    </location>
</feature>
<sequence>MNGKQPRLSVVVLAYRSADSIAAFVDELIPAIESAEPDWEMILVGNYLKDSADRTPEVVRCIAESNPRIRFLAKVKQGMMGWDMRSGLETALGETLAVIDGDGQNPAEDIARAYRMLKESSLDMAKTYRVQRDDGWYRLVMSRVYNLVFSALFPGMNCRDINSKPKLMTREAYAALDLHSDGWFVDAEIMIQARRLGMSIGELPTEFKSLESRPSFVKPMTTLAFIANLIGYRLLEFRYCFNKPEAFRSKRKP</sequence>
<dbReference type="InterPro" id="IPR050256">
    <property type="entry name" value="Glycosyltransferase_2"/>
</dbReference>
<evidence type="ECO:0000313" key="2">
    <source>
        <dbReference type="EMBL" id="QPJ65018.1"/>
    </source>
</evidence>
<dbReference type="InterPro" id="IPR029044">
    <property type="entry name" value="Nucleotide-diphossugar_trans"/>
</dbReference>
<dbReference type="PANTHER" id="PTHR48090">
    <property type="entry name" value="UNDECAPRENYL-PHOSPHATE 4-DEOXY-4-FORMAMIDO-L-ARABINOSE TRANSFERASE-RELATED"/>
    <property type="match status" value="1"/>
</dbReference>
<evidence type="ECO:0000259" key="1">
    <source>
        <dbReference type="Pfam" id="PF00535"/>
    </source>
</evidence>
<reference evidence="3" key="1">
    <citation type="submission" date="2020-02" db="EMBL/GenBank/DDBJ databases">
        <title>Genomic and physiological characterization of two novel Nitrospinaceae genera.</title>
        <authorList>
            <person name="Mueller A.J."/>
            <person name="Jung M.-Y."/>
            <person name="Strachan C.R."/>
            <person name="Herbold C.W."/>
            <person name="Kirkegaard R.H."/>
            <person name="Daims H."/>
        </authorList>
    </citation>
    <scope>NUCLEOTIDE SEQUENCE [LARGE SCALE GENOMIC DNA]</scope>
</reference>
<name>A0A7T0C1W4_9BACT</name>
<dbReference type="Pfam" id="PF00535">
    <property type="entry name" value="Glycos_transf_2"/>
    <property type="match status" value="1"/>
</dbReference>
<dbReference type="EMBL" id="CP048620">
    <property type="protein sequence ID" value="QPJ65018.1"/>
    <property type="molecule type" value="Genomic_DNA"/>
</dbReference>
<dbReference type="AlphaFoldDB" id="A0A7T0C1W4"/>